<organism evidence="1 2">
    <name type="scientific">Candidatus Falkowbacteria bacterium GW2011_GWF2_39_8</name>
    <dbReference type="NCBI Taxonomy" id="1618642"/>
    <lineage>
        <taxon>Bacteria</taxon>
        <taxon>Candidatus Falkowiibacteriota</taxon>
    </lineage>
</organism>
<dbReference type="Proteomes" id="UP000034137">
    <property type="component" value="Unassembled WGS sequence"/>
</dbReference>
<gene>
    <name evidence="1" type="ORF">UT64_C0046G0001</name>
</gene>
<sequence length="61" mass="6882">MESQGLAQGHFFRADHVGHIPFSCTYSDTRGRYPGLAEFFHGLHTSLRGVDNISSFDTDFF</sequence>
<protein>
    <submittedName>
        <fullName evidence="1">Uncharacterized protein</fullName>
    </submittedName>
</protein>
<comment type="caution">
    <text evidence="1">The sequence shown here is derived from an EMBL/GenBank/DDBJ whole genome shotgun (WGS) entry which is preliminary data.</text>
</comment>
<evidence type="ECO:0000313" key="1">
    <source>
        <dbReference type="EMBL" id="KKR31953.1"/>
    </source>
</evidence>
<dbReference type="AlphaFoldDB" id="A0A0G0PVJ6"/>
<dbReference type="EMBL" id="LBXO01000046">
    <property type="protein sequence ID" value="KKR31953.1"/>
    <property type="molecule type" value="Genomic_DNA"/>
</dbReference>
<feature type="non-terminal residue" evidence="1">
    <location>
        <position position="61"/>
    </location>
</feature>
<evidence type="ECO:0000313" key="2">
    <source>
        <dbReference type="Proteomes" id="UP000034137"/>
    </source>
</evidence>
<proteinExistence type="predicted"/>
<reference evidence="1 2" key="1">
    <citation type="journal article" date="2015" name="Nature">
        <title>rRNA introns, odd ribosomes, and small enigmatic genomes across a large radiation of phyla.</title>
        <authorList>
            <person name="Brown C.T."/>
            <person name="Hug L.A."/>
            <person name="Thomas B.C."/>
            <person name="Sharon I."/>
            <person name="Castelle C.J."/>
            <person name="Singh A."/>
            <person name="Wilkins M.J."/>
            <person name="Williams K.H."/>
            <person name="Banfield J.F."/>
        </authorList>
    </citation>
    <scope>NUCLEOTIDE SEQUENCE [LARGE SCALE GENOMIC DNA]</scope>
</reference>
<accession>A0A0G0PVJ6</accession>
<name>A0A0G0PVJ6_9BACT</name>